<dbReference type="RefSeq" id="WP_039083452.1">
    <property type="nucleotide sequence ID" value="NZ_JPXS01000011.1"/>
</dbReference>
<sequence>MEIGRLRQRITLQKQVNVRNSYGGVATEWQNMTTVWAEIKPISGREYFASQQVQSEVTTQITLRYLADIEPTMRVKFNERHFEIISVINPQERNITLQLMCKEVLNERDR</sequence>
<dbReference type="NCBIfam" id="TIGR01563">
    <property type="entry name" value="gp16_SPP1"/>
    <property type="match status" value="1"/>
</dbReference>
<dbReference type="Proteomes" id="UP000030526">
    <property type="component" value="Unassembled WGS sequence"/>
</dbReference>
<reference evidence="1 2" key="1">
    <citation type="submission" date="2014-08" db="EMBL/GenBank/DDBJ databases">
        <title>Chaperone-usher fimbriae in a diverse selection of Gallibacterium genomes.</title>
        <authorList>
            <person name="Kudirkiene E."/>
            <person name="Bager R.J."/>
            <person name="Johnson T.J."/>
            <person name="Bojesen A.M."/>
        </authorList>
    </citation>
    <scope>NUCLEOTIDE SEQUENCE [LARGE SCALE GENOMIC DNA]</scope>
    <source>
        <strain evidence="1 2">20558/3kl.</strain>
    </source>
</reference>
<gene>
    <name evidence="1" type="ORF">JP32_01930</name>
</gene>
<evidence type="ECO:0000313" key="2">
    <source>
        <dbReference type="Proteomes" id="UP000030526"/>
    </source>
</evidence>
<accession>A0A0A2XSH2</accession>
<dbReference type="AlphaFoldDB" id="A0A0A2XSH2"/>
<dbReference type="InterPro" id="IPR008767">
    <property type="entry name" value="Phage_SPP1_head-tail_adaptor"/>
</dbReference>
<dbReference type="Pfam" id="PF05521">
    <property type="entry name" value="Phage_HCP"/>
    <property type="match status" value="1"/>
</dbReference>
<evidence type="ECO:0000313" key="1">
    <source>
        <dbReference type="EMBL" id="KGQ33947.1"/>
    </source>
</evidence>
<comment type="caution">
    <text evidence="1">The sequence shown here is derived from an EMBL/GenBank/DDBJ whole genome shotgun (WGS) entry which is preliminary data.</text>
</comment>
<proteinExistence type="predicted"/>
<dbReference type="Gene3D" id="2.40.10.270">
    <property type="entry name" value="Bacteriophage SPP1 head-tail adaptor protein"/>
    <property type="match status" value="1"/>
</dbReference>
<protein>
    <submittedName>
        <fullName evidence="1">Head-tail adaptor protein</fullName>
    </submittedName>
</protein>
<dbReference type="EMBL" id="JPXS01000011">
    <property type="protein sequence ID" value="KGQ33947.1"/>
    <property type="molecule type" value="Genomic_DNA"/>
</dbReference>
<organism evidence="1 2">
    <name type="scientific">Gallibacterium anatis</name>
    <dbReference type="NCBI Taxonomy" id="750"/>
    <lineage>
        <taxon>Bacteria</taxon>
        <taxon>Pseudomonadati</taxon>
        <taxon>Pseudomonadota</taxon>
        <taxon>Gammaproteobacteria</taxon>
        <taxon>Pasteurellales</taxon>
        <taxon>Pasteurellaceae</taxon>
        <taxon>Gallibacterium</taxon>
    </lineage>
</organism>
<dbReference type="InterPro" id="IPR038666">
    <property type="entry name" value="SSP1_head-tail_sf"/>
</dbReference>
<name>A0A0A2XSH2_9PAST</name>